<dbReference type="PATRIC" id="fig|476652.3.peg.2397"/>
<dbReference type="RefSeq" id="WP_047810172.1">
    <property type="nucleotide sequence ID" value="NZ_LDZY01000007.1"/>
</dbReference>
<organism evidence="3 4">
    <name type="scientific">Desulfosporosinus acididurans</name>
    <dbReference type="NCBI Taxonomy" id="476652"/>
    <lineage>
        <taxon>Bacteria</taxon>
        <taxon>Bacillati</taxon>
        <taxon>Bacillota</taxon>
        <taxon>Clostridia</taxon>
        <taxon>Eubacteriales</taxon>
        <taxon>Desulfitobacteriaceae</taxon>
        <taxon>Desulfosporosinus</taxon>
    </lineage>
</organism>
<evidence type="ECO:0000313" key="3">
    <source>
        <dbReference type="EMBL" id="KLU65678.1"/>
    </source>
</evidence>
<proteinExistence type="predicted"/>
<keyword evidence="1" id="KW-0812">Transmembrane</keyword>
<feature type="transmembrane region" description="Helical" evidence="1">
    <location>
        <begin position="69"/>
        <end position="86"/>
    </location>
</feature>
<gene>
    <name evidence="3" type="ORF">DEAC_c23080</name>
</gene>
<dbReference type="Pfam" id="PF07853">
    <property type="entry name" value="DUF1648"/>
    <property type="match status" value="1"/>
</dbReference>
<keyword evidence="1" id="KW-0472">Membrane</keyword>
<accession>A0A0J1FRR2</accession>
<keyword evidence="4" id="KW-1185">Reference proteome</keyword>
<feature type="transmembrane region" description="Helical" evidence="1">
    <location>
        <begin position="20"/>
        <end position="41"/>
    </location>
</feature>
<dbReference type="InterPro" id="IPR012867">
    <property type="entry name" value="DUF1648"/>
</dbReference>
<dbReference type="AlphaFoldDB" id="A0A0J1FRR2"/>
<feature type="domain" description="DUF1648" evidence="2">
    <location>
        <begin position="32"/>
        <end position="77"/>
    </location>
</feature>
<dbReference type="EMBL" id="LDZY01000007">
    <property type="protein sequence ID" value="KLU65678.1"/>
    <property type="molecule type" value="Genomic_DNA"/>
</dbReference>
<reference evidence="3 4" key="1">
    <citation type="submission" date="2015-06" db="EMBL/GenBank/DDBJ databases">
        <title>Draft genome of the moderately acidophilic sulfate reducer Candidatus Desulfosporosinus acididurans strain M1.</title>
        <authorList>
            <person name="Poehlein A."/>
            <person name="Petzsch P."/>
            <person name="Johnson B.D."/>
            <person name="Schloemann M."/>
            <person name="Daniel R."/>
            <person name="Muehling M."/>
        </authorList>
    </citation>
    <scope>NUCLEOTIDE SEQUENCE [LARGE SCALE GENOMIC DNA]</scope>
    <source>
        <strain evidence="3 4">M1</strain>
    </source>
</reference>
<feature type="transmembrane region" description="Helical" evidence="1">
    <location>
        <begin position="142"/>
        <end position="165"/>
    </location>
</feature>
<evidence type="ECO:0000313" key="4">
    <source>
        <dbReference type="Proteomes" id="UP000036356"/>
    </source>
</evidence>
<name>A0A0J1FRR2_9FIRM</name>
<evidence type="ECO:0000259" key="2">
    <source>
        <dbReference type="Pfam" id="PF07853"/>
    </source>
</evidence>
<dbReference type="Proteomes" id="UP000036356">
    <property type="component" value="Unassembled WGS sequence"/>
</dbReference>
<keyword evidence="1" id="KW-1133">Transmembrane helix</keyword>
<sequence>MNESSSKEKRPRIQMHRSLLENIFDIGAIIGVVASLIYPVIIWSSLPSKIPAHYNIQGQVDRWGSKGEIFLLVPVIILMYIFLTIINRYPHKFNYPFAITEQNAEIQYQIARLMVQSLKAEVIWNFAYIQWRTIEGAMGKELGLGIGFILISILLPLVTLIFYIWQAFKAK</sequence>
<comment type="caution">
    <text evidence="3">The sequence shown here is derived from an EMBL/GenBank/DDBJ whole genome shotgun (WGS) entry which is preliminary data.</text>
</comment>
<evidence type="ECO:0000256" key="1">
    <source>
        <dbReference type="SAM" id="Phobius"/>
    </source>
</evidence>
<protein>
    <recommendedName>
        <fullName evidence="2">DUF1648 domain-containing protein</fullName>
    </recommendedName>
</protein>